<evidence type="ECO:0000313" key="2">
    <source>
        <dbReference type="Proteomes" id="UP000075359"/>
    </source>
</evidence>
<keyword evidence="2" id="KW-1185">Reference proteome</keyword>
<evidence type="ECO:0008006" key="3">
    <source>
        <dbReference type="Google" id="ProtNLM"/>
    </source>
</evidence>
<dbReference type="EMBL" id="LNKT01000034">
    <property type="protein sequence ID" value="KYJ86407.1"/>
    <property type="molecule type" value="Genomic_DNA"/>
</dbReference>
<protein>
    <recommendedName>
        <fullName evidence="3">Lipoprotein</fullName>
    </recommendedName>
</protein>
<gene>
    <name evidence="1" type="ORF">AS592_06330</name>
</gene>
<organism evidence="1 2">
    <name type="scientific">Sulfurovum riftiae</name>
    <dbReference type="NCBI Taxonomy" id="1630136"/>
    <lineage>
        <taxon>Bacteria</taxon>
        <taxon>Pseudomonadati</taxon>
        <taxon>Campylobacterota</taxon>
        <taxon>Epsilonproteobacteria</taxon>
        <taxon>Campylobacterales</taxon>
        <taxon>Sulfurovaceae</taxon>
        <taxon>Sulfurovum</taxon>
    </lineage>
</organism>
<dbReference type="AlphaFoldDB" id="A0A151CFY1"/>
<dbReference type="OrthoDB" id="5339359at2"/>
<evidence type="ECO:0000313" key="1">
    <source>
        <dbReference type="EMBL" id="KYJ86407.1"/>
    </source>
</evidence>
<dbReference type="Proteomes" id="UP000075359">
    <property type="component" value="Unassembled WGS sequence"/>
</dbReference>
<reference evidence="1 2" key="1">
    <citation type="submission" date="2015-11" db="EMBL/GenBank/DDBJ databases">
        <title>Draft genome of Sulfurovum riftiae 1812E, a member of the Epsilonproteobacteria isolated from the tube of the deep-sea hydrothermal vent tubewom Riftia pachyptila.</title>
        <authorList>
            <person name="Vetriani C."/>
            <person name="Giovannelli D."/>
        </authorList>
    </citation>
    <scope>NUCLEOTIDE SEQUENCE [LARGE SCALE GENOMIC DNA]</scope>
    <source>
        <strain evidence="1 2">1812E</strain>
    </source>
</reference>
<dbReference type="PROSITE" id="PS51257">
    <property type="entry name" value="PROKAR_LIPOPROTEIN"/>
    <property type="match status" value="1"/>
</dbReference>
<accession>A0A151CFY1</accession>
<dbReference type="STRING" id="1630136.AS592_06330"/>
<name>A0A151CFY1_9BACT</name>
<comment type="caution">
    <text evidence="1">The sequence shown here is derived from an EMBL/GenBank/DDBJ whole genome shotgun (WGS) entry which is preliminary data.</text>
</comment>
<proteinExistence type="predicted"/>
<sequence length="181" mass="20984">MFRDFFKLLLLSFLLTSCSVKPVPVKDSEVERLAVLLEGLDESIDLQTAKQVSQDLFLQTARLTKEFELVSPPWLHNTLVNAGMRDKGLCYHWSDALYLAMKEKAYDDFAFHPAGAHIGEFWREHNVLVITAKGKPFDSGIVVDPWRDSGRLYFARVKEDREYSWVERKDRCVADEKKEKK</sequence>